<protein>
    <submittedName>
        <fullName evidence="1">Uncharacterized protein</fullName>
    </submittedName>
</protein>
<sequence>MFKGVSCTSNECLNKAIHWTSIKHVQCIKIYGYLVDIFYERMYAVLAVLGSREAFKIIFSYLFVEAALIIFPSTPIKNTEDGMKRWLRRAKKRRSIDVHWIYLCCLGRYISRGVGVIFLKSKVTVETTLNTPTPRTGQQEFWPVAADFSYI</sequence>
<dbReference type="Proteomes" id="UP001162164">
    <property type="component" value="Unassembled WGS sequence"/>
</dbReference>
<proteinExistence type="predicted"/>
<name>A0ABQ9IUH4_9CUCU</name>
<keyword evidence="2" id="KW-1185">Reference proteome</keyword>
<comment type="caution">
    <text evidence="1">The sequence shown here is derived from an EMBL/GenBank/DDBJ whole genome shotgun (WGS) entry which is preliminary data.</text>
</comment>
<organism evidence="1 2">
    <name type="scientific">Molorchus minor</name>
    <dbReference type="NCBI Taxonomy" id="1323400"/>
    <lineage>
        <taxon>Eukaryota</taxon>
        <taxon>Metazoa</taxon>
        <taxon>Ecdysozoa</taxon>
        <taxon>Arthropoda</taxon>
        <taxon>Hexapoda</taxon>
        <taxon>Insecta</taxon>
        <taxon>Pterygota</taxon>
        <taxon>Neoptera</taxon>
        <taxon>Endopterygota</taxon>
        <taxon>Coleoptera</taxon>
        <taxon>Polyphaga</taxon>
        <taxon>Cucujiformia</taxon>
        <taxon>Chrysomeloidea</taxon>
        <taxon>Cerambycidae</taxon>
        <taxon>Lamiinae</taxon>
        <taxon>Monochamini</taxon>
        <taxon>Molorchus</taxon>
    </lineage>
</organism>
<dbReference type="EMBL" id="JAPWTJ010002447">
    <property type="protein sequence ID" value="KAJ8966097.1"/>
    <property type="molecule type" value="Genomic_DNA"/>
</dbReference>
<reference evidence="1" key="1">
    <citation type="journal article" date="2023" name="Insect Mol. Biol.">
        <title>Genome sequencing provides insights into the evolution of gene families encoding plant cell wall-degrading enzymes in longhorned beetles.</title>
        <authorList>
            <person name="Shin N.R."/>
            <person name="Okamura Y."/>
            <person name="Kirsch R."/>
            <person name="Pauchet Y."/>
        </authorList>
    </citation>
    <scope>NUCLEOTIDE SEQUENCE</scope>
    <source>
        <strain evidence="1">MMC_N1</strain>
    </source>
</reference>
<evidence type="ECO:0000313" key="1">
    <source>
        <dbReference type="EMBL" id="KAJ8966097.1"/>
    </source>
</evidence>
<evidence type="ECO:0000313" key="2">
    <source>
        <dbReference type="Proteomes" id="UP001162164"/>
    </source>
</evidence>
<accession>A0ABQ9IUH4</accession>
<gene>
    <name evidence="1" type="ORF">NQ317_008772</name>
</gene>